<dbReference type="PANTHER" id="PTHR33452:SF1">
    <property type="entry name" value="INNER MEMBRANE PROTEIN YPHA-RELATED"/>
    <property type="match status" value="1"/>
</dbReference>
<accession>A0AAE3SNM0</accession>
<comment type="subcellular location">
    <subcellularLocation>
        <location evidence="1">Cell membrane</location>
        <topology evidence="1">Multi-pass membrane protein</topology>
    </subcellularLocation>
</comment>
<organism evidence="8 9">
    <name type="scientific">Lentiprolixibacter aurantiacus</name>
    <dbReference type="NCBI Taxonomy" id="2993939"/>
    <lineage>
        <taxon>Bacteria</taxon>
        <taxon>Pseudomonadati</taxon>
        <taxon>Bacteroidota</taxon>
        <taxon>Flavobacteriia</taxon>
        <taxon>Flavobacteriales</taxon>
        <taxon>Flavobacteriaceae</taxon>
        <taxon>Lentiprolixibacter</taxon>
    </lineage>
</organism>
<evidence type="ECO:0000256" key="1">
    <source>
        <dbReference type="ARBA" id="ARBA00004651"/>
    </source>
</evidence>
<evidence type="ECO:0000313" key="8">
    <source>
        <dbReference type="EMBL" id="MCX2719685.1"/>
    </source>
</evidence>
<dbReference type="Proteomes" id="UP001207116">
    <property type="component" value="Unassembled WGS sequence"/>
</dbReference>
<evidence type="ECO:0000256" key="7">
    <source>
        <dbReference type="SAM" id="Phobius"/>
    </source>
</evidence>
<keyword evidence="3" id="KW-1003">Cell membrane</keyword>
<comment type="similarity">
    <text evidence="2">Belongs to the DoxX family.</text>
</comment>
<protein>
    <submittedName>
        <fullName evidence="8">DoxX family protein</fullName>
    </submittedName>
</protein>
<keyword evidence="4 7" id="KW-0812">Transmembrane</keyword>
<sequence>MSKKLRINAGIALLRIFASAMMMVHGFSKLQKLINGDFQFANPIGIGETPSLFLTVIGEFICPVFIIIGFKTRWASAITAITMGVAGFIHHRADPFSDKELSLVYFTVFVALALVGPGKYSVDKSAL</sequence>
<dbReference type="EMBL" id="JAPFQP010000002">
    <property type="protein sequence ID" value="MCX2719685.1"/>
    <property type="molecule type" value="Genomic_DNA"/>
</dbReference>
<feature type="transmembrane region" description="Helical" evidence="7">
    <location>
        <begin position="12"/>
        <end position="30"/>
    </location>
</feature>
<dbReference type="InterPro" id="IPR051907">
    <property type="entry name" value="DoxX-like_oxidoreductase"/>
</dbReference>
<keyword evidence="5 7" id="KW-1133">Transmembrane helix</keyword>
<dbReference type="InterPro" id="IPR032808">
    <property type="entry name" value="DoxX"/>
</dbReference>
<reference evidence="8" key="1">
    <citation type="submission" date="2022-11" db="EMBL/GenBank/DDBJ databases">
        <title>The characterization of three novel Bacteroidetes species and genomic analysis of their roles in tidal elemental geochemical cycles.</title>
        <authorList>
            <person name="Ma K.-J."/>
        </authorList>
    </citation>
    <scope>NUCLEOTIDE SEQUENCE</scope>
    <source>
        <strain evidence="8">M415</strain>
    </source>
</reference>
<comment type="caution">
    <text evidence="8">The sequence shown here is derived from an EMBL/GenBank/DDBJ whole genome shotgun (WGS) entry which is preliminary data.</text>
</comment>
<proteinExistence type="inferred from homology"/>
<dbReference type="GO" id="GO:0005886">
    <property type="term" value="C:plasma membrane"/>
    <property type="evidence" value="ECO:0007669"/>
    <property type="project" value="UniProtKB-SubCell"/>
</dbReference>
<dbReference type="AlphaFoldDB" id="A0AAE3SNM0"/>
<feature type="transmembrane region" description="Helical" evidence="7">
    <location>
        <begin position="103"/>
        <end position="122"/>
    </location>
</feature>
<keyword evidence="6 7" id="KW-0472">Membrane</keyword>
<keyword evidence="9" id="KW-1185">Reference proteome</keyword>
<dbReference type="PANTHER" id="PTHR33452">
    <property type="entry name" value="OXIDOREDUCTASE CATD-RELATED"/>
    <property type="match status" value="1"/>
</dbReference>
<gene>
    <name evidence="8" type="ORF">OO016_08725</name>
</gene>
<dbReference type="RefSeq" id="WP_266012526.1">
    <property type="nucleotide sequence ID" value="NZ_JAPFQP010000002.1"/>
</dbReference>
<evidence type="ECO:0000256" key="5">
    <source>
        <dbReference type="ARBA" id="ARBA00022989"/>
    </source>
</evidence>
<name>A0AAE3SNM0_9FLAO</name>
<feature type="transmembrane region" description="Helical" evidence="7">
    <location>
        <begin position="50"/>
        <end position="67"/>
    </location>
</feature>
<evidence type="ECO:0000256" key="4">
    <source>
        <dbReference type="ARBA" id="ARBA00022692"/>
    </source>
</evidence>
<dbReference type="Pfam" id="PF07681">
    <property type="entry name" value="DoxX"/>
    <property type="match status" value="1"/>
</dbReference>
<evidence type="ECO:0000313" key="9">
    <source>
        <dbReference type="Proteomes" id="UP001207116"/>
    </source>
</evidence>
<evidence type="ECO:0000256" key="2">
    <source>
        <dbReference type="ARBA" id="ARBA00006679"/>
    </source>
</evidence>
<evidence type="ECO:0000256" key="6">
    <source>
        <dbReference type="ARBA" id="ARBA00023136"/>
    </source>
</evidence>
<evidence type="ECO:0000256" key="3">
    <source>
        <dbReference type="ARBA" id="ARBA00022475"/>
    </source>
</evidence>
<feature type="transmembrane region" description="Helical" evidence="7">
    <location>
        <begin position="74"/>
        <end position="91"/>
    </location>
</feature>